<sequence length="51" mass="5659">MRETDHKTSYRGDGIRIDVEGGLLGKLDLKGTYLNCHVCPECGLARFYADA</sequence>
<dbReference type="Proteomes" id="UP000198876">
    <property type="component" value="Unassembled WGS sequence"/>
</dbReference>
<organism evidence="1 2">
    <name type="scientific">Halopelagius inordinatus</name>
    <dbReference type="NCBI Taxonomy" id="553467"/>
    <lineage>
        <taxon>Archaea</taxon>
        <taxon>Methanobacteriati</taxon>
        <taxon>Methanobacteriota</taxon>
        <taxon>Stenosarchaea group</taxon>
        <taxon>Halobacteria</taxon>
        <taxon>Halobacteriales</taxon>
        <taxon>Haloferacaceae</taxon>
    </lineage>
</organism>
<protein>
    <submittedName>
        <fullName evidence="1">Uncharacterized protein</fullName>
    </submittedName>
</protein>
<evidence type="ECO:0000313" key="2">
    <source>
        <dbReference type="Proteomes" id="UP000198876"/>
    </source>
</evidence>
<proteinExistence type="predicted"/>
<dbReference type="EMBL" id="FOOQ01000001">
    <property type="protein sequence ID" value="SFF84457.1"/>
    <property type="molecule type" value="Genomic_DNA"/>
</dbReference>
<dbReference type="AlphaFoldDB" id="A0A1I2M4J8"/>
<accession>A0A1I2M4J8</accession>
<evidence type="ECO:0000313" key="1">
    <source>
        <dbReference type="EMBL" id="SFF84457.1"/>
    </source>
</evidence>
<name>A0A1I2M4J8_9EURY</name>
<gene>
    <name evidence="1" type="ORF">SAMN04488063_0500</name>
</gene>
<keyword evidence="2" id="KW-1185">Reference proteome</keyword>
<reference evidence="2" key="1">
    <citation type="submission" date="2016-10" db="EMBL/GenBank/DDBJ databases">
        <authorList>
            <person name="Varghese N."/>
            <person name="Submissions S."/>
        </authorList>
    </citation>
    <scope>NUCLEOTIDE SEQUENCE [LARGE SCALE GENOMIC DNA]</scope>
    <source>
        <strain evidence="2">CGMCC 1.7739</strain>
    </source>
</reference>